<proteinExistence type="predicted"/>
<keyword evidence="2" id="KW-1185">Reference proteome</keyword>
<sequence length="201" mass="22146">MADSRVRFVELSRSGALALQQCRWENDAIVLALLLEPCEDAPKENWAVRIEQPFEERLSGGWVEPFGFADEHPVLLPWKEDQCDIYFTDNALSAASLLGIVAMACSQIVGDWLPASRFLNNGLNLVAGERSPHGLLGRFPRSLASAILSQLPQDSIRAVLVNSRPPHYWDGIQFVAYPDDLQVLTFGSSFVVGAGFTFTGP</sequence>
<evidence type="ECO:0000313" key="2">
    <source>
        <dbReference type="Proteomes" id="UP000298180"/>
    </source>
</evidence>
<evidence type="ECO:0000313" key="1">
    <source>
        <dbReference type="EMBL" id="TFZ00470.1"/>
    </source>
</evidence>
<dbReference type="EMBL" id="SMLM01000003">
    <property type="protein sequence ID" value="TFZ00470.1"/>
    <property type="molecule type" value="Genomic_DNA"/>
</dbReference>
<dbReference type="RefSeq" id="WP_135264811.1">
    <property type="nucleotide sequence ID" value="NZ_SMLM01000003.1"/>
</dbReference>
<reference evidence="1 2" key="1">
    <citation type="submission" date="2019-03" db="EMBL/GenBank/DDBJ databases">
        <title>Ramlibacter henchirensis DSM 14656, whole genome shotgun sequence.</title>
        <authorList>
            <person name="Zhang X."/>
            <person name="Feng G."/>
            <person name="Zhu H."/>
        </authorList>
    </citation>
    <scope>NUCLEOTIDE SEQUENCE [LARGE SCALE GENOMIC DNA]</scope>
    <source>
        <strain evidence="1 2">DSM 14656</strain>
    </source>
</reference>
<comment type="caution">
    <text evidence="1">The sequence shown here is derived from an EMBL/GenBank/DDBJ whole genome shotgun (WGS) entry which is preliminary data.</text>
</comment>
<gene>
    <name evidence="1" type="ORF">EZ313_18600</name>
</gene>
<protein>
    <submittedName>
        <fullName evidence="1">Uncharacterized protein</fullName>
    </submittedName>
</protein>
<organism evidence="1 2">
    <name type="scientific">Ramlibacter henchirensis</name>
    <dbReference type="NCBI Taxonomy" id="204072"/>
    <lineage>
        <taxon>Bacteria</taxon>
        <taxon>Pseudomonadati</taxon>
        <taxon>Pseudomonadota</taxon>
        <taxon>Betaproteobacteria</taxon>
        <taxon>Burkholderiales</taxon>
        <taxon>Comamonadaceae</taxon>
        <taxon>Ramlibacter</taxon>
    </lineage>
</organism>
<dbReference type="Proteomes" id="UP000298180">
    <property type="component" value="Unassembled WGS sequence"/>
</dbReference>
<dbReference type="OrthoDB" id="667515at2"/>
<dbReference type="AlphaFoldDB" id="A0A4Z0BPZ7"/>
<name>A0A4Z0BPZ7_9BURK</name>
<accession>A0A4Z0BPZ7</accession>